<accession>A0A9N9HKK6</accession>
<comment type="caution">
    <text evidence="1">The sequence shown here is derived from an EMBL/GenBank/DDBJ whole genome shotgun (WGS) entry which is preliminary data.</text>
</comment>
<dbReference type="AlphaFoldDB" id="A0A9N9HKK6"/>
<proteinExistence type="predicted"/>
<sequence length="194" mass="24029">MSQTITRDITTHFTCFVPINYKIVYESFIIKNNIPWWNIDFERSYIIVYKKRNPKEKFDMLEYSKYEKYFNFFKCKYFDTREFYPYLWQYDKCHNDNRCSFYQCCDYFKTLQSIDKNLSDNEKLAYLSKKNSLLRLKRLYSFMKLRYDIFFWIKNFSDTGMTQYKDEVKLLRDFKIYVISPEYHPVSPSAQSID</sequence>
<keyword evidence="2" id="KW-1185">Reference proteome</keyword>
<protein>
    <submittedName>
        <fullName evidence="1">3721_t:CDS:1</fullName>
    </submittedName>
</protein>
<reference evidence="1" key="1">
    <citation type="submission" date="2021-06" db="EMBL/GenBank/DDBJ databases">
        <authorList>
            <person name="Kallberg Y."/>
            <person name="Tangrot J."/>
            <person name="Rosling A."/>
        </authorList>
    </citation>
    <scope>NUCLEOTIDE SEQUENCE</scope>
    <source>
        <strain evidence="1">MA453B</strain>
    </source>
</reference>
<evidence type="ECO:0000313" key="1">
    <source>
        <dbReference type="EMBL" id="CAG8684594.1"/>
    </source>
</evidence>
<dbReference type="OrthoDB" id="2417165at2759"/>
<gene>
    <name evidence="1" type="ORF">DERYTH_LOCUS12020</name>
</gene>
<organism evidence="1 2">
    <name type="scientific">Dentiscutata erythropus</name>
    <dbReference type="NCBI Taxonomy" id="1348616"/>
    <lineage>
        <taxon>Eukaryota</taxon>
        <taxon>Fungi</taxon>
        <taxon>Fungi incertae sedis</taxon>
        <taxon>Mucoromycota</taxon>
        <taxon>Glomeromycotina</taxon>
        <taxon>Glomeromycetes</taxon>
        <taxon>Diversisporales</taxon>
        <taxon>Gigasporaceae</taxon>
        <taxon>Dentiscutata</taxon>
    </lineage>
</organism>
<dbReference type="Proteomes" id="UP000789405">
    <property type="component" value="Unassembled WGS sequence"/>
</dbReference>
<name>A0A9N9HKK6_9GLOM</name>
<evidence type="ECO:0000313" key="2">
    <source>
        <dbReference type="Proteomes" id="UP000789405"/>
    </source>
</evidence>
<dbReference type="EMBL" id="CAJVPY010007714">
    <property type="protein sequence ID" value="CAG8684594.1"/>
    <property type="molecule type" value="Genomic_DNA"/>
</dbReference>